<reference evidence="3 4" key="1">
    <citation type="submission" date="2024-07" db="EMBL/GenBank/DDBJ databases">
        <title>The genome sequence of type strain Sediminicola arcticus GDMCC 1.2805.</title>
        <authorList>
            <person name="Liu Y."/>
        </authorList>
    </citation>
    <scope>NUCLEOTIDE SEQUENCE [LARGE SCALE GENOMIC DNA]</scope>
    <source>
        <strain evidence="3 4">GDMCC 1.2805</strain>
    </source>
</reference>
<dbReference type="GO" id="GO:0009002">
    <property type="term" value="F:serine-type D-Ala-D-Ala carboxypeptidase activity"/>
    <property type="evidence" value="ECO:0007669"/>
    <property type="project" value="UniProtKB-EC"/>
</dbReference>
<evidence type="ECO:0000313" key="4">
    <source>
        <dbReference type="Proteomes" id="UP001549799"/>
    </source>
</evidence>
<comment type="caution">
    <text evidence="3">The sequence shown here is derived from an EMBL/GenBank/DDBJ whole genome shotgun (WGS) entry which is preliminary data.</text>
</comment>
<protein>
    <submittedName>
        <fullName evidence="3">D-alanyl-D-alanine carboxypeptidase</fullName>
        <ecNumber evidence="3">3.4.16.4</ecNumber>
    </submittedName>
</protein>
<accession>A0ABV2SX19</accession>
<dbReference type="EC" id="3.4.16.4" evidence="3"/>
<dbReference type="PANTHER" id="PTHR30023">
    <property type="entry name" value="D-ALANYL-D-ALANINE CARBOXYPEPTIDASE"/>
    <property type="match status" value="1"/>
</dbReference>
<evidence type="ECO:0000256" key="2">
    <source>
        <dbReference type="ARBA" id="ARBA00022801"/>
    </source>
</evidence>
<dbReference type="Gene3D" id="3.40.710.10">
    <property type="entry name" value="DD-peptidase/beta-lactamase superfamily"/>
    <property type="match status" value="2"/>
</dbReference>
<keyword evidence="4" id="KW-1185">Reference proteome</keyword>
<name>A0ABV2SX19_9FLAO</name>
<evidence type="ECO:0000256" key="1">
    <source>
        <dbReference type="ARBA" id="ARBA00006096"/>
    </source>
</evidence>
<sequence>MEKIIISKNLYAHPLSMNRIILIFSLSLVLAGCSASRQRRLHKNIVTIINSRQFKNQFTGYIVFDPITKDTISNYNSEKYFLPASNTKIFTLYTALQLLADRIPSIKYISQNDTLYVEGTGDPSALHPFFKDSTLLHFLKKAKNIALHLNNFDGNSFGPGWAWEDYDHYYAPERNSLPLYGNVTFISNIDSLRIIPSYFKDSIVFSTAAKKRKLHQNVFYFDSLRKDTLEVPIITYANLTKELLETATHKKIELVSEMPAGKKEVLYGILSDSLYKRMMYESDNFIAEQLLIVSSSTLNDTINSTIARDHILVNQLSNLRQPPRWVDGSGLSRYNLFTPESMMIVLQKMYAELPKDRLFSLFPAGGKKGTLIDLFKGNPKPYVFAKSGSMGNTYCLSGYLLTNSGKTLIFSFMNNHYRQSTNNIKKEMTSIFELLRDTY</sequence>
<evidence type="ECO:0000313" key="3">
    <source>
        <dbReference type="EMBL" id="MET6991703.1"/>
    </source>
</evidence>
<dbReference type="EMBL" id="JBEXAE010000007">
    <property type="protein sequence ID" value="MET6991703.1"/>
    <property type="molecule type" value="Genomic_DNA"/>
</dbReference>
<proteinExistence type="inferred from homology"/>
<organism evidence="3 4">
    <name type="scientific">Sediminicola arcticus</name>
    <dbReference type="NCBI Taxonomy" id="1574308"/>
    <lineage>
        <taxon>Bacteria</taxon>
        <taxon>Pseudomonadati</taxon>
        <taxon>Bacteroidota</taxon>
        <taxon>Flavobacteriia</taxon>
        <taxon>Flavobacteriales</taxon>
        <taxon>Flavobacteriaceae</taxon>
        <taxon>Sediminicola</taxon>
    </lineage>
</organism>
<dbReference type="InterPro" id="IPR000667">
    <property type="entry name" value="Peptidase_S13"/>
</dbReference>
<gene>
    <name evidence="3" type="ORF">ABXZ36_13705</name>
</gene>
<dbReference type="Proteomes" id="UP001549799">
    <property type="component" value="Unassembled WGS sequence"/>
</dbReference>
<dbReference type="Pfam" id="PF02113">
    <property type="entry name" value="Peptidase_S13"/>
    <property type="match status" value="2"/>
</dbReference>
<comment type="similarity">
    <text evidence="1">Belongs to the peptidase S13 family.</text>
</comment>
<dbReference type="PANTHER" id="PTHR30023:SF0">
    <property type="entry name" value="PENICILLIN-SENSITIVE CARBOXYPEPTIDASE A"/>
    <property type="match status" value="1"/>
</dbReference>
<dbReference type="PROSITE" id="PS51257">
    <property type="entry name" value="PROKAR_LIPOPROTEIN"/>
    <property type="match status" value="1"/>
</dbReference>
<keyword evidence="3" id="KW-0121">Carboxypeptidase</keyword>
<dbReference type="PRINTS" id="PR00922">
    <property type="entry name" value="DADACBPTASE3"/>
</dbReference>
<dbReference type="RefSeq" id="WP_354616249.1">
    <property type="nucleotide sequence ID" value="NZ_JBEXAE010000007.1"/>
</dbReference>
<dbReference type="InterPro" id="IPR012338">
    <property type="entry name" value="Beta-lactam/transpept-like"/>
</dbReference>
<keyword evidence="3" id="KW-0645">Protease</keyword>
<keyword evidence="2 3" id="KW-0378">Hydrolase</keyword>
<dbReference type="SUPFAM" id="SSF56601">
    <property type="entry name" value="beta-lactamase/transpeptidase-like"/>
    <property type="match status" value="1"/>
</dbReference>